<name>A0A1C2R0D0_ACIPI</name>
<protein>
    <submittedName>
        <fullName evidence="1">Uncharacterized protein</fullName>
    </submittedName>
</protein>
<comment type="caution">
    <text evidence="1">The sequence shown here is derived from an EMBL/GenBank/DDBJ whole genome shotgun (WGS) entry which is preliminary data.</text>
</comment>
<dbReference type="AlphaFoldDB" id="A0A1C2R0D0"/>
<proteinExistence type="predicted"/>
<gene>
    <name evidence="1" type="ORF">JDA50_05510</name>
</gene>
<sequence length="84" mass="9702">MHEPWVNGIIKKWTLDNIGDELYELIIHKEKNVICTYGRFAHSSGSKSVSFEQFIAGELDDLISKTMGEDILNQAKEYMRKQIV</sequence>
<accession>A0A1C2R0D0</accession>
<reference evidence="1" key="1">
    <citation type="submission" date="2020-12" db="EMBL/GenBank/DDBJ databases">
        <authorList>
            <person name="Chopjitt P."/>
        </authorList>
    </citation>
    <scope>NUCLEOTIDE SEQUENCE</scope>
    <source>
        <strain evidence="1">AP1</strain>
    </source>
</reference>
<dbReference type="EMBL" id="JAEFCT010000003">
    <property type="protein sequence ID" value="MBK1443901.1"/>
    <property type="molecule type" value="Genomic_DNA"/>
</dbReference>
<dbReference type="RefSeq" id="WP_002114885.1">
    <property type="nucleotide sequence ID" value="NZ_AMST01000017.1"/>
</dbReference>
<organism evidence="1 2">
    <name type="scientific">Acinetobacter pittii</name>
    <name type="common">Acinetobacter genomosp. 3</name>
    <dbReference type="NCBI Taxonomy" id="48296"/>
    <lineage>
        <taxon>Bacteria</taxon>
        <taxon>Pseudomonadati</taxon>
        <taxon>Pseudomonadota</taxon>
        <taxon>Gammaproteobacteria</taxon>
        <taxon>Moraxellales</taxon>
        <taxon>Moraxellaceae</taxon>
        <taxon>Acinetobacter</taxon>
        <taxon>Acinetobacter calcoaceticus/baumannii complex</taxon>
    </lineage>
</organism>
<evidence type="ECO:0000313" key="2">
    <source>
        <dbReference type="Proteomes" id="UP000660083"/>
    </source>
</evidence>
<dbReference type="Proteomes" id="UP000660083">
    <property type="component" value="Unassembled WGS sequence"/>
</dbReference>
<evidence type="ECO:0000313" key="1">
    <source>
        <dbReference type="EMBL" id="MBK1443901.1"/>
    </source>
</evidence>
<accession>K9CFW8</accession>